<keyword evidence="2" id="KW-1185">Reference proteome</keyword>
<name>A0A5B7JF67_PORTR</name>
<evidence type="ECO:0000313" key="2">
    <source>
        <dbReference type="Proteomes" id="UP000324222"/>
    </source>
</evidence>
<proteinExistence type="predicted"/>
<dbReference type="EMBL" id="VSRR010106758">
    <property type="protein sequence ID" value="MPC96631.1"/>
    <property type="molecule type" value="Genomic_DNA"/>
</dbReference>
<protein>
    <submittedName>
        <fullName evidence="1">Uncharacterized protein</fullName>
    </submittedName>
</protein>
<dbReference type="AlphaFoldDB" id="A0A5B7JF67"/>
<dbReference type="Proteomes" id="UP000324222">
    <property type="component" value="Unassembled WGS sequence"/>
</dbReference>
<organism evidence="1 2">
    <name type="scientific">Portunus trituberculatus</name>
    <name type="common">Swimming crab</name>
    <name type="synonym">Neptunus trituberculatus</name>
    <dbReference type="NCBI Taxonomy" id="210409"/>
    <lineage>
        <taxon>Eukaryota</taxon>
        <taxon>Metazoa</taxon>
        <taxon>Ecdysozoa</taxon>
        <taxon>Arthropoda</taxon>
        <taxon>Crustacea</taxon>
        <taxon>Multicrustacea</taxon>
        <taxon>Malacostraca</taxon>
        <taxon>Eumalacostraca</taxon>
        <taxon>Eucarida</taxon>
        <taxon>Decapoda</taxon>
        <taxon>Pleocyemata</taxon>
        <taxon>Brachyura</taxon>
        <taxon>Eubrachyura</taxon>
        <taxon>Portunoidea</taxon>
        <taxon>Portunidae</taxon>
        <taxon>Portuninae</taxon>
        <taxon>Portunus</taxon>
    </lineage>
</organism>
<reference evidence="1 2" key="1">
    <citation type="submission" date="2019-05" db="EMBL/GenBank/DDBJ databases">
        <title>Another draft genome of Portunus trituberculatus and its Hox gene families provides insights of decapod evolution.</title>
        <authorList>
            <person name="Jeong J.-H."/>
            <person name="Song I."/>
            <person name="Kim S."/>
            <person name="Choi T."/>
            <person name="Kim D."/>
            <person name="Ryu S."/>
            <person name="Kim W."/>
        </authorList>
    </citation>
    <scope>NUCLEOTIDE SEQUENCE [LARGE SCALE GENOMIC DNA]</scope>
    <source>
        <tissue evidence="1">Muscle</tissue>
    </source>
</reference>
<evidence type="ECO:0000313" key="1">
    <source>
        <dbReference type="EMBL" id="MPC96631.1"/>
    </source>
</evidence>
<accession>A0A5B7JF67</accession>
<sequence>MACVGQRGSGSEAGSAYSHTSIFTWPRKYPCIGVAHKHLHLAATPRHAAPLHATPCRTTPRRTGRRCVGAFSCAVEARRRLYPGPGELRTRGAGRGCRARVPGGGGGEAGKGKGKYIAVRRVCGSWRAAARHLMQPRGRG</sequence>
<comment type="caution">
    <text evidence="1">The sequence shown here is derived from an EMBL/GenBank/DDBJ whole genome shotgun (WGS) entry which is preliminary data.</text>
</comment>
<gene>
    <name evidence="1" type="ORF">E2C01_091901</name>
</gene>